<dbReference type="InterPro" id="IPR036412">
    <property type="entry name" value="HAD-like_sf"/>
</dbReference>
<comment type="caution">
    <text evidence="1">The sequence shown here is derived from an EMBL/GenBank/DDBJ whole genome shotgun (WGS) entry which is preliminary data.</text>
</comment>
<gene>
    <name evidence="1" type="ORF">J2S17_005604</name>
</gene>
<dbReference type="EMBL" id="JAUSUB010000046">
    <property type="protein sequence ID" value="MDQ0273672.1"/>
    <property type="molecule type" value="Genomic_DNA"/>
</dbReference>
<evidence type="ECO:0000313" key="1">
    <source>
        <dbReference type="EMBL" id="MDQ0273672.1"/>
    </source>
</evidence>
<name>A0ABU0AQV1_9BACI</name>
<sequence>MLIEAQQKYHLNLEKCVVIGDRWSDIVAANKVGSIKILVKTGAGESSSMNTLIN</sequence>
<organism evidence="1 2">
    <name type="scientific">Cytobacillus purgationiresistens</name>
    <dbReference type="NCBI Taxonomy" id="863449"/>
    <lineage>
        <taxon>Bacteria</taxon>
        <taxon>Bacillati</taxon>
        <taxon>Bacillota</taxon>
        <taxon>Bacilli</taxon>
        <taxon>Bacillales</taxon>
        <taxon>Bacillaceae</taxon>
        <taxon>Cytobacillus</taxon>
    </lineage>
</organism>
<evidence type="ECO:0000313" key="2">
    <source>
        <dbReference type="Proteomes" id="UP001238088"/>
    </source>
</evidence>
<accession>A0ABU0AQV1</accession>
<dbReference type="Gene3D" id="3.40.50.1000">
    <property type="entry name" value="HAD superfamily/HAD-like"/>
    <property type="match status" value="1"/>
</dbReference>
<dbReference type="SUPFAM" id="SSF56784">
    <property type="entry name" value="HAD-like"/>
    <property type="match status" value="1"/>
</dbReference>
<dbReference type="Pfam" id="PF13242">
    <property type="entry name" value="Hydrolase_like"/>
    <property type="match status" value="1"/>
</dbReference>
<dbReference type="InterPro" id="IPR023214">
    <property type="entry name" value="HAD_sf"/>
</dbReference>
<proteinExistence type="predicted"/>
<reference evidence="1 2" key="1">
    <citation type="submission" date="2023-07" db="EMBL/GenBank/DDBJ databases">
        <title>Genomic Encyclopedia of Type Strains, Phase IV (KMG-IV): sequencing the most valuable type-strain genomes for metagenomic binning, comparative biology and taxonomic classification.</title>
        <authorList>
            <person name="Goeker M."/>
        </authorList>
    </citation>
    <scope>NUCLEOTIDE SEQUENCE [LARGE SCALE GENOMIC DNA]</scope>
    <source>
        <strain evidence="1 2">DSM 23494</strain>
    </source>
</reference>
<protein>
    <submittedName>
        <fullName evidence="1">Histidinol phosphatase-like enzyme</fullName>
    </submittedName>
</protein>
<keyword evidence="2" id="KW-1185">Reference proteome</keyword>
<dbReference type="Proteomes" id="UP001238088">
    <property type="component" value="Unassembled WGS sequence"/>
</dbReference>